<reference evidence="3" key="1">
    <citation type="submission" date="2016-11" db="UniProtKB">
        <authorList>
            <consortium name="WormBaseParasite"/>
        </authorList>
    </citation>
    <scope>IDENTIFICATION</scope>
</reference>
<dbReference type="Proteomes" id="UP000095283">
    <property type="component" value="Unplaced"/>
</dbReference>
<organism evidence="2 3">
    <name type="scientific">Heterorhabditis bacteriophora</name>
    <name type="common">Entomopathogenic nematode worm</name>
    <dbReference type="NCBI Taxonomy" id="37862"/>
    <lineage>
        <taxon>Eukaryota</taxon>
        <taxon>Metazoa</taxon>
        <taxon>Ecdysozoa</taxon>
        <taxon>Nematoda</taxon>
        <taxon>Chromadorea</taxon>
        <taxon>Rhabditida</taxon>
        <taxon>Rhabditina</taxon>
        <taxon>Rhabditomorpha</taxon>
        <taxon>Strongyloidea</taxon>
        <taxon>Heterorhabditidae</taxon>
        <taxon>Heterorhabditis</taxon>
    </lineage>
</organism>
<feature type="compositionally biased region" description="Basic and acidic residues" evidence="1">
    <location>
        <begin position="139"/>
        <end position="148"/>
    </location>
</feature>
<dbReference type="WBParaSite" id="Hba_18930">
    <property type="protein sequence ID" value="Hba_18930"/>
    <property type="gene ID" value="Hba_18930"/>
</dbReference>
<feature type="region of interest" description="Disordered" evidence="1">
    <location>
        <begin position="322"/>
        <end position="359"/>
    </location>
</feature>
<feature type="region of interest" description="Disordered" evidence="1">
    <location>
        <begin position="196"/>
        <end position="218"/>
    </location>
</feature>
<evidence type="ECO:0000313" key="3">
    <source>
        <dbReference type="WBParaSite" id="Hba_18930"/>
    </source>
</evidence>
<feature type="compositionally biased region" description="Basic and acidic residues" evidence="1">
    <location>
        <begin position="322"/>
        <end position="337"/>
    </location>
</feature>
<name>A0A1I7XN61_HETBA</name>
<sequence length="376" mass="41797">MIKMKNNAEGTVQNSVPTISKLDEDENISCSTIIRINSSASTKKLCEDTKLVAKRKESSRGGNLVKARLMKLNNDAPPIAVSVVSVTKQKLEAVLLDDNKSIKEDKLIKSHEPKKTKLLNVTTQKKVTTTTATTTSIKRKTESMEKRVQHISSGMSVEEVERKTSRQDDIKVSKVTIKKEESPELSNSTTFVRKNILKQGSLKSTTQRDRKEEQKGDKANIVKTSKFVLDKNVDKITVEEHAKSNGKSSKLSIAGENDATQKVESQLELEITPQKTHLRKGDMLVTEKMKSRLKVGMDGKKSGLDITKTTKVKLTSTVDKNEDKVPTKQKPTPEKIVSKITTAKCSSDSPSDINDDRSRKVESHIVHSYLSKHCIA</sequence>
<proteinExistence type="predicted"/>
<feature type="compositionally biased region" description="Polar residues" evidence="1">
    <location>
        <begin position="339"/>
        <end position="352"/>
    </location>
</feature>
<dbReference type="AlphaFoldDB" id="A0A1I7XN61"/>
<feature type="compositionally biased region" description="Basic and acidic residues" evidence="1">
    <location>
        <begin position="206"/>
        <end position="218"/>
    </location>
</feature>
<accession>A0A1I7XN61</accession>
<keyword evidence="2" id="KW-1185">Reference proteome</keyword>
<evidence type="ECO:0000256" key="1">
    <source>
        <dbReference type="SAM" id="MobiDB-lite"/>
    </source>
</evidence>
<protein>
    <submittedName>
        <fullName evidence="3">CaM_binding domain-containing protein</fullName>
    </submittedName>
</protein>
<evidence type="ECO:0000313" key="2">
    <source>
        <dbReference type="Proteomes" id="UP000095283"/>
    </source>
</evidence>
<feature type="region of interest" description="Disordered" evidence="1">
    <location>
        <begin position="132"/>
        <end position="164"/>
    </location>
</feature>